<feature type="compositionally biased region" description="Low complexity" evidence="1">
    <location>
        <begin position="290"/>
        <end position="326"/>
    </location>
</feature>
<organism evidence="3 4">
    <name type="scientific">Amycolatopsis camponoti</name>
    <dbReference type="NCBI Taxonomy" id="2606593"/>
    <lineage>
        <taxon>Bacteria</taxon>
        <taxon>Bacillati</taxon>
        <taxon>Actinomycetota</taxon>
        <taxon>Actinomycetes</taxon>
        <taxon>Pseudonocardiales</taxon>
        <taxon>Pseudonocardiaceae</taxon>
        <taxon>Amycolatopsis</taxon>
    </lineage>
</organism>
<dbReference type="NCBIfam" id="NF047832">
    <property type="entry name" value="caspase_w_EACC1"/>
    <property type="match status" value="1"/>
</dbReference>
<evidence type="ECO:0000259" key="2">
    <source>
        <dbReference type="Pfam" id="PF00656"/>
    </source>
</evidence>
<dbReference type="SUPFAM" id="SSF52129">
    <property type="entry name" value="Caspase-like"/>
    <property type="match status" value="1"/>
</dbReference>
<evidence type="ECO:0000313" key="4">
    <source>
        <dbReference type="Proteomes" id="UP000399805"/>
    </source>
</evidence>
<dbReference type="GO" id="GO:0006508">
    <property type="term" value="P:proteolysis"/>
    <property type="evidence" value="ECO:0007669"/>
    <property type="project" value="InterPro"/>
</dbReference>
<dbReference type="Pfam" id="PF00656">
    <property type="entry name" value="Peptidase_C14"/>
    <property type="match status" value="1"/>
</dbReference>
<dbReference type="InterPro" id="IPR029030">
    <property type="entry name" value="Caspase-like_dom_sf"/>
</dbReference>
<keyword evidence="4" id="KW-1185">Reference proteome</keyword>
<feature type="domain" description="Peptidase C14 caspase" evidence="2">
    <location>
        <begin position="2"/>
        <end position="203"/>
    </location>
</feature>
<dbReference type="EMBL" id="CABVGP010000002">
    <property type="protein sequence ID" value="VVJ21604.1"/>
    <property type="molecule type" value="Genomic_DNA"/>
</dbReference>
<name>A0A6I8LU94_9PSEU</name>
<feature type="region of interest" description="Disordered" evidence="1">
    <location>
        <begin position="228"/>
        <end position="259"/>
    </location>
</feature>
<dbReference type="AlphaFoldDB" id="A0A6I8LU94"/>
<dbReference type="Proteomes" id="UP000399805">
    <property type="component" value="Unassembled WGS sequence"/>
</dbReference>
<evidence type="ECO:0000256" key="1">
    <source>
        <dbReference type="SAM" id="MobiDB-lite"/>
    </source>
</evidence>
<evidence type="ECO:0000313" key="3">
    <source>
        <dbReference type="EMBL" id="VVJ21604.1"/>
    </source>
</evidence>
<proteinExistence type="predicted"/>
<dbReference type="InterPro" id="IPR011600">
    <property type="entry name" value="Pept_C14_caspase"/>
</dbReference>
<protein>
    <recommendedName>
        <fullName evidence="2">Peptidase C14 caspase domain-containing protein</fullName>
    </recommendedName>
</protein>
<reference evidence="3 4" key="1">
    <citation type="submission" date="2019-09" db="EMBL/GenBank/DDBJ databases">
        <authorList>
            <person name="Leyn A S."/>
        </authorList>
    </citation>
    <scope>NUCLEOTIDE SEQUENCE [LARGE SCALE GENOMIC DNA]</scope>
    <source>
        <strain evidence="3">AA231_1</strain>
    </source>
</reference>
<dbReference type="GO" id="GO:0004197">
    <property type="term" value="F:cysteine-type endopeptidase activity"/>
    <property type="evidence" value="ECO:0007669"/>
    <property type="project" value="InterPro"/>
</dbReference>
<feature type="region of interest" description="Disordered" evidence="1">
    <location>
        <begin position="284"/>
        <end position="352"/>
    </location>
</feature>
<gene>
    <name evidence="3" type="ORF">AA23TX_06625</name>
</gene>
<sequence length="560" mass="58917">MLVGTSVYASNTDLPNLPSVDNNLTDLAAALTDPAVFGLLPQHCATIRNAPDALSVTRTLRRYAMTTADTLIVYFAGHGLAANNNELYLSLSGTDPEELQASALRYQLLREILVDCPARNRILILDCCFSGLATDGMSNTPSLGITGTYILAATPSTEMALAPAGERNTAFTGALLHLLRNGVPHGPASLSLNDIYGRLWQTLDERALPKPQQRTTGQTHIIPMFRNVASGSPTSSEPVLPSGTAQDTRPEKSRRPSRQKTIIVATAVVIALGSGLTYAIATQTDSESQASPPHSSTAPSSPPAMTSASPSPETSATPSTTAASTTNKEAPDSTLVARSTWPTMRGCDGGTAVSMPAKGPAIETFPAAGADIREQAVARGGAFYLSGYIYLFLSATAGKTVDILDITPSFKPSTHEQAAWIYSPQGGCGGLGNRVFDLDLDAKKLVDKGIEDGVDGSMDPSVNPDAKLARNEPLGPGFAVSKDKQGLIRIDAHGCKANYTFSLNVSYAIGDDTVVHVQSFGPFRSNASDGDVPVYAPTSTDGQNWQFVKTGVAKQYYGCS</sequence>
<feature type="compositionally biased region" description="Polar residues" evidence="1">
    <location>
        <begin position="229"/>
        <end position="247"/>
    </location>
</feature>
<dbReference type="Gene3D" id="3.40.50.1460">
    <property type="match status" value="1"/>
</dbReference>
<accession>A0A6I8LU94</accession>